<dbReference type="GO" id="GO:0005634">
    <property type="term" value="C:nucleus"/>
    <property type="evidence" value="ECO:0007669"/>
    <property type="project" value="TreeGrafter"/>
</dbReference>
<dbReference type="InterPro" id="IPR051175">
    <property type="entry name" value="CLK_kinases"/>
</dbReference>
<evidence type="ECO:0000313" key="10">
    <source>
        <dbReference type="Proteomes" id="UP000799437"/>
    </source>
</evidence>
<name>A0A6A6WDU2_9PEZI</name>
<evidence type="ECO:0000256" key="4">
    <source>
        <dbReference type="ARBA" id="ARBA00022777"/>
    </source>
</evidence>
<sequence length="405" mass="45330">MQTLEILDYGDPVNSSDEEEVDDLEENAEPLILYFQPPFYYPICIGNTLAQRYRIEHKLGHGGFSTVWMAHDVLTNTDVALKITTLARDEIDREGNMHDEIRRRVQDTSNLLLAHQDASFSLPSSPGGDGFHRVYVFPLRGPSLHSCFAVMSMAERMAAAKQLLEALKRLHDAGIVHRDLNDKNVLCGITPLDTLPTTTKYTLLTRPKKIRLRTPSGLLGNLVRPVIVPPTHINTRSISLCDFGLAATTPVSSSTPQGPGAWCAPERLHGYAATRASDMWSYTCILAKLYIGELPWSIYGEAPRGFVRALGPLPGEWAGRYWRPGWEAAKWYDAALLRPEVEPEAMLGAVLARARGDVEEEKEEEEERRRVVERVLRRGFCYDAARRITAAELLGDGEFWGVFGL</sequence>
<dbReference type="PROSITE" id="PS50011">
    <property type="entry name" value="PROTEIN_KINASE_DOM"/>
    <property type="match status" value="1"/>
</dbReference>
<feature type="domain" description="Protein kinase" evidence="8">
    <location>
        <begin position="53"/>
        <end position="400"/>
    </location>
</feature>
<dbReference type="GO" id="GO:0004674">
    <property type="term" value="F:protein serine/threonine kinase activity"/>
    <property type="evidence" value="ECO:0007669"/>
    <property type="project" value="UniProtKB-KW"/>
</dbReference>
<evidence type="ECO:0000313" key="9">
    <source>
        <dbReference type="EMBL" id="KAF2760150.1"/>
    </source>
</evidence>
<dbReference type="OrthoDB" id="5979581at2759"/>
<dbReference type="GO" id="GO:0043484">
    <property type="term" value="P:regulation of RNA splicing"/>
    <property type="evidence" value="ECO:0007669"/>
    <property type="project" value="TreeGrafter"/>
</dbReference>
<evidence type="ECO:0000256" key="1">
    <source>
        <dbReference type="ARBA" id="ARBA00022527"/>
    </source>
</evidence>
<dbReference type="Gene3D" id="3.30.200.20">
    <property type="entry name" value="Phosphorylase Kinase, domain 1"/>
    <property type="match status" value="1"/>
</dbReference>
<dbReference type="EMBL" id="ML996568">
    <property type="protein sequence ID" value="KAF2760150.1"/>
    <property type="molecule type" value="Genomic_DNA"/>
</dbReference>
<dbReference type="SMART" id="SM00220">
    <property type="entry name" value="S_TKc"/>
    <property type="match status" value="1"/>
</dbReference>
<dbReference type="InterPro" id="IPR000719">
    <property type="entry name" value="Prot_kinase_dom"/>
</dbReference>
<organism evidence="9 10">
    <name type="scientific">Pseudovirgaria hyperparasitica</name>
    <dbReference type="NCBI Taxonomy" id="470096"/>
    <lineage>
        <taxon>Eukaryota</taxon>
        <taxon>Fungi</taxon>
        <taxon>Dikarya</taxon>
        <taxon>Ascomycota</taxon>
        <taxon>Pezizomycotina</taxon>
        <taxon>Dothideomycetes</taxon>
        <taxon>Dothideomycetes incertae sedis</taxon>
        <taxon>Acrospermales</taxon>
        <taxon>Acrospermaceae</taxon>
        <taxon>Pseudovirgaria</taxon>
    </lineage>
</organism>
<dbReference type="InterPro" id="IPR011009">
    <property type="entry name" value="Kinase-like_dom_sf"/>
</dbReference>
<dbReference type="PANTHER" id="PTHR45646:SF11">
    <property type="entry name" value="SERINE_THREONINE-PROTEIN KINASE DOA"/>
    <property type="match status" value="1"/>
</dbReference>
<protein>
    <submittedName>
        <fullName evidence="9">Kinase-like protein</fullName>
    </submittedName>
</protein>
<keyword evidence="2" id="KW-0808">Transferase</keyword>
<feature type="region of interest" description="Disordered" evidence="7">
    <location>
        <begin position="1"/>
        <end position="20"/>
    </location>
</feature>
<dbReference type="GeneID" id="54484576"/>
<evidence type="ECO:0000256" key="3">
    <source>
        <dbReference type="ARBA" id="ARBA00022741"/>
    </source>
</evidence>
<gene>
    <name evidence="9" type="ORF">EJ05DRAFT_474051</name>
</gene>
<dbReference type="InterPro" id="IPR017441">
    <property type="entry name" value="Protein_kinase_ATP_BS"/>
</dbReference>
<keyword evidence="1" id="KW-0723">Serine/threonine-protein kinase</keyword>
<keyword evidence="5 6" id="KW-0067">ATP-binding</keyword>
<reference evidence="9" key="1">
    <citation type="journal article" date="2020" name="Stud. Mycol.">
        <title>101 Dothideomycetes genomes: a test case for predicting lifestyles and emergence of pathogens.</title>
        <authorList>
            <person name="Haridas S."/>
            <person name="Albert R."/>
            <person name="Binder M."/>
            <person name="Bloem J."/>
            <person name="Labutti K."/>
            <person name="Salamov A."/>
            <person name="Andreopoulos B."/>
            <person name="Baker S."/>
            <person name="Barry K."/>
            <person name="Bills G."/>
            <person name="Bluhm B."/>
            <person name="Cannon C."/>
            <person name="Castanera R."/>
            <person name="Culley D."/>
            <person name="Daum C."/>
            <person name="Ezra D."/>
            <person name="Gonzalez J."/>
            <person name="Henrissat B."/>
            <person name="Kuo A."/>
            <person name="Liang C."/>
            <person name="Lipzen A."/>
            <person name="Lutzoni F."/>
            <person name="Magnuson J."/>
            <person name="Mondo S."/>
            <person name="Nolan M."/>
            <person name="Ohm R."/>
            <person name="Pangilinan J."/>
            <person name="Park H.-J."/>
            <person name="Ramirez L."/>
            <person name="Alfaro M."/>
            <person name="Sun H."/>
            <person name="Tritt A."/>
            <person name="Yoshinaga Y."/>
            <person name="Zwiers L.-H."/>
            <person name="Turgeon B."/>
            <person name="Goodwin S."/>
            <person name="Spatafora J."/>
            <person name="Crous P."/>
            <person name="Grigoriev I."/>
        </authorList>
    </citation>
    <scope>NUCLEOTIDE SEQUENCE</scope>
    <source>
        <strain evidence="9">CBS 121739</strain>
    </source>
</reference>
<evidence type="ECO:0000256" key="7">
    <source>
        <dbReference type="SAM" id="MobiDB-lite"/>
    </source>
</evidence>
<dbReference type="RefSeq" id="XP_033602601.1">
    <property type="nucleotide sequence ID" value="XM_033743522.1"/>
</dbReference>
<dbReference type="PROSITE" id="PS00107">
    <property type="entry name" value="PROTEIN_KINASE_ATP"/>
    <property type="match status" value="1"/>
</dbReference>
<dbReference type="AlphaFoldDB" id="A0A6A6WDU2"/>
<dbReference type="InterPro" id="IPR001245">
    <property type="entry name" value="Ser-Thr/Tyr_kinase_cat_dom"/>
</dbReference>
<evidence type="ECO:0000259" key="8">
    <source>
        <dbReference type="PROSITE" id="PS50011"/>
    </source>
</evidence>
<dbReference type="Proteomes" id="UP000799437">
    <property type="component" value="Unassembled WGS sequence"/>
</dbReference>
<keyword evidence="4 9" id="KW-0418">Kinase</keyword>
<evidence type="ECO:0000256" key="2">
    <source>
        <dbReference type="ARBA" id="ARBA00022679"/>
    </source>
</evidence>
<keyword evidence="10" id="KW-1185">Reference proteome</keyword>
<dbReference type="SUPFAM" id="SSF56112">
    <property type="entry name" value="Protein kinase-like (PK-like)"/>
    <property type="match status" value="1"/>
</dbReference>
<evidence type="ECO:0000256" key="6">
    <source>
        <dbReference type="PROSITE-ProRule" id="PRU10141"/>
    </source>
</evidence>
<accession>A0A6A6WDU2</accession>
<dbReference type="PANTHER" id="PTHR45646">
    <property type="entry name" value="SERINE/THREONINE-PROTEIN KINASE DOA-RELATED"/>
    <property type="match status" value="1"/>
</dbReference>
<proteinExistence type="predicted"/>
<dbReference type="Pfam" id="PF07714">
    <property type="entry name" value="PK_Tyr_Ser-Thr"/>
    <property type="match status" value="1"/>
</dbReference>
<keyword evidence="3 6" id="KW-0547">Nucleotide-binding</keyword>
<dbReference type="GO" id="GO:0005524">
    <property type="term" value="F:ATP binding"/>
    <property type="evidence" value="ECO:0007669"/>
    <property type="project" value="UniProtKB-UniRule"/>
</dbReference>
<dbReference type="Gene3D" id="1.10.510.10">
    <property type="entry name" value="Transferase(Phosphotransferase) domain 1"/>
    <property type="match status" value="1"/>
</dbReference>
<evidence type="ECO:0000256" key="5">
    <source>
        <dbReference type="ARBA" id="ARBA00022840"/>
    </source>
</evidence>
<feature type="binding site" evidence="6">
    <location>
        <position position="82"/>
    </location>
    <ligand>
        <name>ATP</name>
        <dbReference type="ChEBI" id="CHEBI:30616"/>
    </ligand>
</feature>